<proteinExistence type="predicted"/>
<evidence type="ECO:0000256" key="1">
    <source>
        <dbReference type="SAM" id="Phobius"/>
    </source>
</evidence>
<name>A0A1F5G9F4_9BACT</name>
<feature type="transmembrane region" description="Helical" evidence="1">
    <location>
        <begin position="54"/>
        <end position="78"/>
    </location>
</feature>
<reference evidence="2 3" key="1">
    <citation type="journal article" date="2016" name="Nat. Commun.">
        <title>Thousands of microbial genomes shed light on interconnected biogeochemical processes in an aquifer system.</title>
        <authorList>
            <person name="Anantharaman K."/>
            <person name="Brown C.T."/>
            <person name="Hug L.A."/>
            <person name="Sharon I."/>
            <person name="Castelle C.J."/>
            <person name="Probst A.J."/>
            <person name="Thomas B.C."/>
            <person name="Singh A."/>
            <person name="Wilkins M.J."/>
            <person name="Karaoz U."/>
            <person name="Brodie E.L."/>
            <person name="Williams K.H."/>
            <person name="Hubbard S.S."/>
            <person name="Banfield J.F."/>
        </authorList>
    </citation>
    <scope>NUCLEOTIDE SEQUENCE [LARGE SCALE GENOMIC DNA]</scope>
</reference>
<evidence type="ECO:0008006" key="4">
    <source>
        <dbReference type="Google" id="ProtNLM"/>
    </source>
</evidence>
<organism evidence="2 3">
    <name type="scientific">Candidatus Curtissbacteria bacterium RIFCSPHIGHO2_02_FULL_40_16b</name>
    <dbReference type="NCBI Taxonomy" id="1797714"/>
    <lineage>
        <taxon>Bacteria</taxon>
        <taxon>Candidatus Curtissiibacteriota</taxon>
    </lineage>
</organism>
<comment type="caution">
    <text evidence="2">The sequence shown here is derived from an EMBL/GenBank/DDBJ whole genome shotgun (WGS) entry which is preliminary data.</text>
</comment>
<dbReference type="Pfam" id="PF04020">
    <property type="entry name" value="Phage_holin_4_2"/>
    <property type="match status" value="1"/>
</dbReference>
<dbReference type="Proteomes" id="UP000177369">
    <property type="component" value="Unassembled WGS sequence"/>
</dbReference>
<accession>A0A1F5G9F4</accession>
<keyword evidence="1" id="KW-0472">Membrane</keyword>
<dbReference type="PANTHER" id="PTHR37309:SF1">
    <property type="entry name" value="SLR0284 PROTEIN"/>
    <property type="match status" value="1"/>
</dbReference>
<feature type="transmembrane region" description="Helical" evidence="1">
    <location>
        <begin position="29"/>
        <end position="47"/>
    </location>
</feature>
<evidence type="ECO:0000313" key="3">
    <source>
        <dbReference type="Proteomes" id="UP000177369"/>
    </source>
</evidence>
<sequence>MFEKLANLIFSALAIFAISQYLPGFTIDTYLTAAIVAFALGVVNVFIKPILTIVTLPITILTLGLFSFVVNAALIWGVAYFVPGFTITGFLPALIGAVALWLINTLLGIVVFPVKGR</sequence>
<protein>
    <recommendedName>
        <fullName evidence="4">Phage holin family protein</fullName>
    </recommendedName>
</protein>
<dbReference type="EMBL" id="MFBD01000028">
    <property type="protein sequence ID" value="OGD88454.1"/>
    <property type="molecule type" value="Genomic_DNA"/>
</dbReference>
<dbReference type="AlphaFoldDB" id="A0A1F5G9F4"/>
<keyword evidence="1" id="KW-0812">Transmembrane</keyword>
<keyword evidence="1" id="KW-1133">Transmembrane helix</keyword>
<gene>
    <name evidence="2" type="ORF">A3D04_00910</name>
</gene>
<dbReference type="PANTHER" id="PTHR37309">
    <property type="entry name" value="SLR0284 PROTEIN"/>
    <property type="match status" value="1"/>
</dbReference>
<dbReference type="InterPro" id="IPR007165">
    <property type="entry name" value="Phage_holin_4_2"/>
</dbReference>
<feature type="transmembrane region" description="Helical" evidence="1">
    <location>
        <begin position="90"/>
        <end position="114"/>
    </location>
</feature>
<evidence type="ECO:0000313" key="2">
    <source>
        <dbReference type="EMBL" id="OGD88454.1"/>
    </source>
</evidence>